<evidence type="ECO:0000313" key="1">
    <source>
        <dbReference type="EMBL" id="KAK8945938.1"/>
    </source>
</evidence>
<keyword evidence="2" id="KW-1185">Reference proteome</keyword>
<dbReference type="Proteomes" id="UP001412067">
    <property type="component" value="Unassembled WGS sequence"/>
</dbReference>
<sequence length="154" mass="17168">MDLVAGKRETFNTSSTSVRLGGLETIVRKPISDDMCNGWRSKSGVARPLRHPEKENNELNAQVNHLLEAVLPPVPGGSKFKQYSNREINEMLKIIATKVAQHTLQVMQQDELVTSMVARVTVKEVVPELFVPLPESEDGVGPTLRESEKSEYLE</sequence>
<proteinExistence type="predicted"/>
<accession>A0ABR2LPU3</accession>
<protein>
    <submittedName>
        <fullName evidence="1">Uncharacterized protein</fullName>
    </submittedName>
</protein>
<name>A0ABR2LPU3_9ASPA</name>
<comment type="caution">
    <text evidence="1">The sequence shown here is derived from an EMBL/GenBank/DDBJ whole genome shotgun (WGS) entry which is preliminary data.</text>
</comment>
<organism evidence="1 2">
    <name type="scientific">Platanthera guangdongensis</name>
    <dbReference type="NCBI Taxonomy" id="2320717"/>
    <lineage>
        <taxon>Eukaryota</taxon>
        <taxon>Viridiplantae</taxon>
        <taxon>Streptophyta</taxon>
        <taxon>Embryophyta</taxon>
        <taxon>Tracheophyta</taxon>
        <taxon>Spermatophyta</taxon>
        <taxon>Magnoliopsida</taxon>
        <taxon>Liliopsida</taxon>
        <taxon>Asparagales</taxon>
        <taxon>Orchidaceae</taxon>
        <taxon>Orchidoideae</taxon>
        <taxon>Orchideae</taxon>
        <taxon>Orchidinae</taxon>
        <taxon>Platanthera</taxon>
    </lineage>
</organism>
<gene>
    <name evidence="1" type="ORF">KSP40_PGU008858</name>
</gene>
<dbReference type="EMBL" id="JBBWWR010000017">
    <property type="protein sequence ID" value="KAK8945938.1"/>
    <property type="molecule type" value="Genomic_DNA"/>
</dbReference>
<reference evidence="1 2" key="1">
    <citation type="journal article" date="2022" name="Nat. Plants">
        <title>Genomes of leafy and leafless Platanthera orchids illuminate the evolution of mycoheterotrophy.</title>
        <authorList>
            <person name="Li M.H."/>
            <person name="Liu K.W."/>
            <person name="Li Z."/>
            <person name="Lu H.C."/>
            <person name="Ye Q.L."/>
            <person name="Zhang D."/>
            <person name="Wang J.Y."/>
            <person name="Li Y.F."/>
            <person name="Zhong Z.M."/>
            <person name="Liu X."/>
            <person name="Yu X."/>
            <person name="Liu D.K."/>
            <person name="Tu X.D."/>
            <person name="Liu B."/>
            <person name="Hao Y."/>
            <person name="Liao X.Y."/>
            <person name="Jiang Y.T."/>
            <person name="Sun W.H."/>
            <person name="Chen J."/>
            <person name="Chen Y.Q."/>
            <person name="Ai Y."/>
            <person name="Zhai J.W."/>
            <person name="Wu S.S."/>
            <person name="Zhou Z."/>
            <person name="Hsiao Y.Y."/>
            <person name="Wu W.L."/>
            <person name="Chen Y.Y."/>
            <person name="Lin Y.F."/>
            <person name="Hsu J.L."/>
            <person name="Li C.Y."/>
            <person name="Wang Z.W."/>
            <person name="Zhao X."/>
            <person name="Zhong W.Y."/>
            <person name="Ma X.K."/>
            <person name="Ma L."/>
            <person name="Huang J."/>
            <person name="Chen G.Z."/>
            <person name="Huang M.Z."/>
            <person name="Huang L."/>
            <person name="Peng D.H."/>
            <person name="Luo Y.B."/>
            <person name="Zou S.Q."/>
            <person name="Chen S.P."/>
            <person name="Lan S."/>
            <person name="Tsai W.C."/>
            <person name="Van de Peer Y."/>
            <person name="Liu Z.J."/>
        </authorList>
    </citation>
    <scope>NUCLEOTIDE SEQUENCE [LARGE SCALE GENOMIC DNA]</scope>
    <source>
        <strain evidence="1">Lor288</strain>
    </source>
</reference>
<evidence type="ECO:0000313" key="2">
    <source>
        <dbReference type="Proteomes" id="UP001412067"/>
    </source>
</evidence>